<dbReference type="AlphaFoldDB" id="X0YU58"/>
<gene>
    <name evidence="1" type="ORF">S01H1_79353</name>
</gene>
<accession>X0YU58</accession>
<feature type="non-terminal residue" evidence="1">
    <location>
        <position position="125"/>
    </location>
</feature>
<proteinExistence type="predicted"/>
<evidence type="ECO:0000313" key="1">
    <source>
        <dbReference type="EMBL" id="GAG51868.1"/>
    </source>
</evidence>
<dbReference type="EMBL" id="BARS01053483">
    <property type="protein sequence ID" value="GAG51868.1"/>
    <property type="molecule type" value="Genomic_DNA"/>
</dbReference>
<reference evidence="1" key="1">
    <citation type="journal article" date="2014" name="Front. Microbiol.">
        <title>High frequency of phylogenetically diverse reductive dehalogenase-homologous genes in deep subseafloor sedimentary metagenomes.</title>
        <authorList>
            <person name="Kawai M."/>
            <person name="Futagami T."/>
            <person name="Toyoda A."/>
            <person name="Takaki Y."/>
            <person name="Nishi S."/>
            <person name="Hori S."/>
            <person name="Arai W."/>
            <person name="Tsubouchi T."/>
            <person name="Morono Y."/>
            <person name="Uchiyama I."/>
            <person name="Ito T."/>
            <person name="Fujiyama A."/>
            <person name="Inagaki F."/>
            <person name="Takami H."/>
        </authorList>
    </citation>
    <scope>NUCLEOTIDE SEQUENCE</scope>
    <source>
        <strain evidence="1">Expedition CK06-06</strain>
    </source>
</reference>
<name>X0YU58_9ZZZZ</name>
<comment type="caution">
    <text evidence="1">The sequence shown here is derived from an EMBL/GenBank/DDBJ whole genome shotgun (WGS) entry which is preliminary data.</text>
</comment>
<protein>
    <submittedName>
        <fullName evidence="1">Uncharacterized protein</fullName>
    </submittedName>
</protein>
<organism evidence="1">
    <name type="scientific">marine sediment metagenome</name>
    <dbReference type="NCBI Taxonomy" id="412755"/>
    <lineage>
        <taxon>unclassified sequences</taxon>
        <taxon>metagenomes</taxon>
        <taxon>ecological metagenomes</taxon>
    </lineage>
</organism>
<sequence>MSNTKIERCPMPGCGGEMFWYDNVTRVGMSSLQCGRCAYELRDFNFTKEEATAVHNQHCRLVELGRQVDEAFRDKGQNGMLDMRELLHLGKLVEKFKENPPKQEYPMGSRYDGGWADAIRACLDM</sequence>